<evidence type="ECO:0000313" key="4">
    <source>
        <dbReference type="Proteomes" id="UP000032431"/>
    </source>
</evidence>
<dbReference type="NCBIfam" id="TIGR00229">
    <property type="entry name" value="sensory_box"/>
    <property type="match status" value="1"/>
</dbReference>
<dbReference type="SMART" id="SM00267">
    <property type="entry name" value="GGDEF"/>
    <property type="match status" value="1"/>
</dbReference>
<evidence type="ECO:0000259" key="1">
    <source>
        <dbReference type="PROSITE" id="PS50112"/>
    </source>
</evidence>
<dbReference type="NCBIfam" id="TIGR00254">
    <property type="entry name" value="GGDEF"/>
    <property type="match status" value="1"/>
</dbReference>
<dbReference type="Gene3D" id="3.30.70.270">
    <property type="match status" value="1"/>
</dbReference>
<dbReference type="GO" id="GO:0006355">
    <property type="term" value="P:regulation of DNA-templated transcription"/>
    <property type="evidence" value="ECO:0007669"/>
    <property type="project" value="InterPro"/>
</dbReference>
<feature type="domain" description="GGDEF" evidence="2">
    <location>
        <begin position="183"/>
        <end position="316"/>
    </location>
</feature>
<dbReference type="InterPro" id="IPR000014">
    <property type="entry name" value="PAS"/>
</dbReference>
<dbReference type="PROSITE" id="PS50887">
    <property type="entry name" value="GGDEF"/>
    <property type="match status" value="1"/>
</dbReference>
<dbReference type="FunFam" id="3.30.70.270:FF:000001">
    <property type="entry name" value="Diguanylate cyclase domain protein"/>
    <property type="match status" value="1"/>
</dbReference>
<gene>
    <name evidence="3" type="ORF">CCDG5_1381</name>
</gene>
<dbReference type="HOGENOM" id="CLU_000445_11_4_9"/>
<dbReference type="InterPro" id="IPR013767">
    <property type="entry name" value="PAS_fold"/>
</dbReference>
<dbReference type="InterPro" id="IPR035965">
    <property type="entry name" value="PAS-like_dom_sf"/>
</dbReference>
<dbReference type="PANTHER" id="PTHR46663:SF2">
    <property type="entry name" value="GGDEF DOMAIN-CONTAINING PROTEIN"/>
    <property type="match status" value="1"/>
</dbReference>
<dbReference type="EMBL" id="LM995447">
    <property type="protein sequence ID" value="CDZ24495.1"/>
    <property type="molecule type" value="Genomic_DNA"/>
</dbReference>
<dbReference type="Gene3D" id="3.30.450.20">
    <property type="entry name" value="PAS domain"/>
    <property type="match status" value="1"/>
</dbReference>
<dbReference type="STRING" id="29343.CCDG5_1381"/>
<proteinExistence type="predicted"/>
<dbReference type="Pfam" id="PF00990">
    <property type="entry name" value="GGDEF"/>
    <property type="match status" value="1"/>
</dbReference>
<accession>A0A078KTK5</accession>
<organism evidence="3 4">
    <name type="scientific">[Clostridium] cellulosi</name>
    <dbReference type="NCBI Taxonomy" id="29343"/>
    <lineage>
        <taxon>Bacteria</taxon>
        <taxon>Bacillati</taxon>
        <taxon>Bacillota</taxon>
        <taxon>Clostridia</taxon>
        <taxon>Eubacteriales</taxon>
        <taxon>Oscillospiraceae</taxon>
        <taxon>Oscillospiraceae incertae sedis</taxon>
    </lineage>
</organism>
<dbReference type="KEGG" id="ccel:CCDG5_1381"/>
<dbReference type="CDD" id="cd00130">
    <property type="entry name" value="PAS"/>
    <property type="match status" value="1"/>
</dbReference>
<feature type="domain" description="PAS" evidence="1">
    <location>
        <begin position="1"/>
        <end position="71"/>
    </location>
</feature>
<reference evidence="4" key="1">
    <citation type="submission" date="2014-07" db="EMBL/GenBank/DDBJ databases">
        <authorList>
            <person name="Wibberg D."/>
        </authorList>
    </citation>
    <scope>NUCLEOTIDE SEQUENCE [LARGE SCALE GENOMIC DNA]</scope>
    <source>
        <strain evidence="4">DG5</strain>
    </source>
</reference>
<dbReference type="AlphaFoldDB" id="A0A078KTK5"/>
<dbReference type="InterPro" id="IPR029787">
    <property type="entry name" value="Nucleotide_cyclase"/>
</dbReference>
<sequence length="330" mass="37360">MIELYKFALNSIDIGVIIIDSSQTITFWNEYMERISQIHQSEALGRKLSEICETFKKKLYQDIIESALLYNQSRFCSSKLHKAFVYPKEGNIENIRQNMNIKPAMIGDETYAIIQIDDITAQVSNEYKMTSLINELKKGYLEIKESEQINRQLARRDPLTKLANRHAIMQLLDNTFKDPKTLQSSALLFLDLDGFKSVNDTYGHLMGDNLLVRVAGILKSKVRKDDVVARLGGDEFIIFISNIDSIESLETIGNKLVSEIAKPILIDGTMIHVTVSIGIAPYDDSIKNSNDFIKVADQAMYCAKREGKNKFVIYDKKIESGSKGKGPLTK</sequence>
<protein>
    <recommendedName>
        <fullName evidence="5">Diguanylate cyclase</fullName>
    </recommendedName>
</protein>
<dbReference type="SUPFAM" id="SSF55785">
    <property type="entry name" value="PYP-like sensor domain (PAS domain)"/>
    <property type="match status" value="1"/>
</dbReference>
<dbReference type="CDD" id="cd01949">
    <property type="entry name" value="GGDEF"/>
    <property type="match status" value="1"/>
</dbReference>
<dbReference type="SUPFAM" id="SSF55073">
    <property type="entry name" value="Nucleotide cyclase"/>
    <property type="match status" value="1"/>
</dbReference>
<evidence type="ECO:0008006" key="5">
    <source>
        <dbReference type="Google" id="ProtNLM"/>
    </source>
</evidence>
<dbReference type="Pfam" id="PF00989">
    <property type="entry name" value="PAS"/>
    <property type="match status" value="1"/>
</dbReference>
<evidence type="ECO:0000259" key="2">
    <source>
        <dbReference type="PROSITE" id="PS50887"/>
    </source>
</evidence>
<dbReference type="InterPro" id="IPR052163">
    <property type="entry name" value="DGC-Regulatory_Protein"/>
</dbReference>
<dbReference type="PROSITE" id="PS50112">
    <property type="entry name" value="PAS"/>
    <property type="match status" value="1"/>
</dbReference>
<dbReference type="PANTHER" id="PTHR46663">
    <property type="entry name" value="DIGUANYLATE CYCLASE DGCT-RELATED"/>
    <property type="match status" value="1"/>
</dbReference>
<dbReference type="InterPro" id="IPR000160">
    <property type="entry name" value="GGDEF_dom"/>
</dbReference>
<evidence type="ECO:0000313" key="3">
    <source>
        <dbReference type="EMBL" id="CDZ24495.1"/>
    </source>
</evidence>
<dbReference type="SMART" id="SM00091">
    <property type="entry name" value="PAS"/>
    <property type="match status" value="1"/>
</dbReference>
<dbReference type="PATRIC" id="fig|29343.3.peg.1454"/>
<dbReference type="InterPro" id="IPR043128">
    <property type="entry name" value="Rev_trsase/Diguanyl_cyclase"/>
</dbReference>
<dbReference type="Proteomes" id="UP000032431">
    <property type="component" value="Chromosome I"/>
</dbReference>
<dbReference type="OrthoDB" id="9807794at2"/>
<keyword evidence="4" id="KW-1185">Reference proteome</keyword>
<name>A0A078KTK5_9FIRM</name>